<dbReference type="GO" id="GO:0000160">
    <property type="term" value="P:phosphorelay signal transduction system"/>
    <property type="evidence" value="ECO:0007669"/>
    <property type="project" value="InterPro"/>
</dbReference>
<dbReference type="Proteomes" id="UP000319732">
    <property type="component" value="Unassembled WGS sequence"/>
</dbReference>
<dbReference type="RefSeq" id="WP_142928590.1">
    <property type="nucleotide sequence ID" value="NZ_ML660099.1"/>
</dbReference>
<dbReference type="CDD" id="cd00383">
    <property type="entry name" value="trans_reg_C"/>
    <property type="match status" value="1"/>
</dbReference>
<keyword evidence="4" id="KW-0472">Membrane</keyword>
<evidence type="ECO:0000256" key="2">
    <source>
        <dbReference type="ARBA" id="ARBA00023125"/>
    </source>
</evidence>
<name>A0A545T3M0_9GAMM</name>
<dbReference type="PANTHER" id="PTHR36842">
    <property type="entry name" value="PROTEIN TOLB HOMOLOG"/>
    <property type="match status" value="1"/>
</dbReference>
<dbReference type="Gene3D" id="2.120.10.30">
    <property type="entry name" value="TolB, C-terminal domain"/>
    <property type="match status" value="2"/>
</dbReference>
<gene>
    <name evidence="6" type="ORF">FKG94_19415</name>
</gene>
<feature type="domain" description="OmpR/PhoB-type" evidence="5">
    <location>
        <begin position="12"/>
        <end position="110"/>
    </location>
</feature>
<keyword evidence="4" id="KW-1133">Transmembrane helix</keyword>
<dbReference type="SUPFAM" id="SSF82171">
    <property type="entry name" value="DPP6 N-terminal domain-like"/>
    <property type="match status" value="1"/>
</dbReference>
<dbReference type="SUPFAM" id="SSF69304">
    <property type="entry name" value="Tricorn protease N-terminal domain"/>
    <property type="match status" value="1"/>
</dbReference>
<dbReference type="SUPFAM" id="SSF46894">
    <property type="entry name" value="C-terminal effector domain of the bipartite response regulators"/>
    <property type="match status" value="1"/>
</dbReference>
<dbReference type="AlphaFoldDB" id="A0A545T3M0"/>
<proteinExistence type="inferred from homology"/>
<comment type="caution">
    <text evidence="6">The sequence shown here is derived from an EMBL/GenBank/DDBJ whole genome shotgun (WGS) entry which is preliminary data.</text>
</comment>
<evidence type="ECO:0000256" key="3">
    <source>
        <dbReference type="PROSITE-ProRule" id="PRU01091"/>
    </source>
</evidence>
<dbReference type="InterPro" id="IPR016032">
    <property type="entry name" value="Sig_transdc_resp-reg_C-effctor"/>
</dbReference>
<dbReference type="EMBL" id="VHSG01000020">
    <property type="protein sequence ID" value="TQV71814.1"/>
    <property type="molecule type" value="Genomic_DNA"/>
</dbReference>
<dbReference type="Pfam" id="PF00486">
    <property type="entry name" value="Trans_reg_C"/>
    <property type="match status" value="1"/>
</dbReference>
<dbReference type="OrthoDB" id="5693682at2"/>
<dbReference type="InterPro" id="IPR011659">
    <property type="entry name" value="WD40"/>
</dbReference>
<keyword evidence="7" id="KW-1185">Reference proteome</keyword>
<dbReference type="Gene3D" id="1.10.10.10">
    <property type="entry name" value="Winged helix-like DNA-binding domain superfamily/Winged helix DNA-binding domain"/>
    <property type="match status" value="1"/>
</dbReference>
<feature type="DNA-binding region" description="OmpR/PhoB-type" evidence="3">
    <location>
        <begin position="12"/>
        <end position="110"/>
    </location>
</feature>
<reference evidence="6 7" key="1">
    <citation type="submission" date="2019-06" db="EMBL/GenBank/DDBJ databases">
        <title>Whole genome sequence for Cellvibrionaceae sp. R142.</title>
        <authorList>
            <person name="Wang G."/>
        </authorList>
    </citation>
    <scope>NUCLEOTIDE SEQUENCE [LARGE SCALE GENOMIC DNA]</scope>
    <source>
        <strain evidence="6 7">R142</strain>
    </source>
</reference>
<evidence type="ECO:0000313" key="6">
    <source>
        <dbReference type="EMBL" id="TQV71814.1"/>
    </source>
</evidence>
<protein>
    <recommendedName>
        <fullName evidence="5">OmpR/PhoB-type domain-containing protein</fullName>
    </recommendedName>
</protein>
<evidence type="ECO:0000256" key="1">
    <source>
        <dbReference type="ARBA" id="ARBA00009820"/>
    </source>
</evidence>
<evidence type="ECO:0000259" key="5">
    <source>
        <dbReference type="PROSITE" id="PS51755"/>
    </source>
</evidence>
<comment type="similarity">
    <text evidence="1">Belongs to the TolB family.</text>
</comment>
<sequence>MTTVLHMPDARDDEVSIGPCRLLLRESALIYADRRVRLEPKVARVLRLLGQRCGEVVSRQELIDQVWAGRPVTDDAVTRCISLLRKALDRQLEAPVAIETLAKNGYRLNILTGADSTAGASAANWHQHRYWLVAALGLAAVLVLALLRWPASQTAMPSAAAYERRTLVVSELLERYPSFSPDGALLTYASGRRGAMAIYVRELHGRGLQRLTAGDSHDHQPVFAPDQTRIAFARVSDGRGCELWLVPVIGGRETLVGDCGGRVLHDLVWSGDGTQLLMVTGAGALEPARLRRISLENGAVENLSLPVGQGVDDLAIAPDGGRIAVSVQFELGVEDIFIGPSAGRGPWQRVTRDLTKVHGLAWAPDGGSIVFTSNRLGPFQLWRAGVNKSTAGVSPVLIPEGLVAGDAVDVSADGNIVLERWRERSAVVELRLPAPAPATGIVRDKSVNWDARPSAPGGSRVFVSDRSGSAELWLQQAGELFQLTRSNGPWVMRPRWSPNRDLIAYTVPVNGAFGVRVYDVDRQRQVPEYGIDSGFAPFWSAAGESLYFGSQRGGQWQIWRKNFSTGELLQITRGGAKVGQLSADGQTLYFTKAGVPGIWKTDLGDAAKETLVVDALALVDWNNWQVDEQAIYYVQRRAGAVPVLKQYRLATAAVSELAELPDLLHFSGIWVAAGAARVWYAKITEEDADIEILFGGDRPAPDSAG</sequence>
<accession>A0A545T3M0</accession>
<dbReference type="InterPro" id="IPR036388">
    <property type="entry name" value="WH-like_DNA-bd_sf"/>
</dbReference>
<dbReference type="PROSITE" id="PS51755">
    <property type="entry name" value="OMPR_PHOB"/>
    <property type="match status" value="1"/>
</dbReference>
<feature type="transmembrane region" description="Helical" evidence="4">
    <location>
        <begin position="130"/>
        <end position="149"/>
    </location>
</feature>
<dbReference type="PANTHER" id="PTHR36842:SF1">
    <property type="entry name" value="PROTEIN TOLB"/>
    <property type="match status" value="1"/>
</dbReference>
<keyword evidence="2 3" id="KW-0238">DNA-binding</keyword>
<evidence type="ECO:0000256" key="4">
    <source>
        <dbReference type="SAM" id="Phobius"/>
    </source>
</evidence>
<organism evidence="6 7">
    <name type="scientific">Exilibacterium tricleocarpae</name>
    <dbReference type="NCBI Taxonomy" id="2591008"/>
    <lineage>
        <taxon>Bacteria</taxon>
        <taxon>Pseudomonadati</taxon>
        <taxon>Pseudomonadota</taxon>
        <taxon>Gammaproteobacteria</taxon>
        <taxon>Cellvibrionales</taxon>
        <taxon>Cellvibrionaceae</taxon>
        <taxon>Exilibacterium</taxon>
    </lineage>
</organism>
<dbReference type="Pfam" id="PF07676">
    <property type="entry name" value="PD40"/>
    <property type="match status" value="4"/>
</dbReference>
<keyword evidence="4" id="KW-0812">Transmembrane</keyword>
<dbReference type="SMART" id="SM00862">
    <property type="entry name" value="Trans_reg_C"/>
    <property type="match status" value="1"/>
</dbReference>
<evidence type="ECO:0000313" key="7">
    <source>
        <dbReference type="Proteomes" id="UP000319732"/>
    </source>
</evidence>
<dbReference type="InterPro" id="IPR011042">
    <property type="entry name" value="6-blade_b-propeller_TolB-like"/>
</dbReference>
<dbReference type="GO" id="GO:0006355">
    <property type="term" value="P:regulation of DNA-templated transcription"/>
    <property type="evidence" value="ECO:0007669"/>
    <property type="project" value="InterPro"/>
</dbReference>
<dbReference type="GO" id="GO:0003677">
    <property type="term" value="F:DNA binding"/>
    <property type="evidence" value="ECO:0007669"/>
    <property type="project" value="UniProtKB-UniRule"/>
</dbReference>
<dbReference type="InterPro" id="IPR001867">
    <property type="entry name" value="OmpR/PhoB-type_DNA-bd"/>
</dbReference>